<comment type="caution">
    <text evidence="3">The sequence shown here is derived from an EMBL/GenBank/DDBJ whole genome shotgun (WGS) entry which is preliminary data.</text>
</comment>
<feature type="compositionally biased region" description="Basic and acidic residues" evidence="1">
    <location>
        <begin position="40"/>
        <end position="55"/>
    </location>
</feature>
<feature type="compositionally biased region" description="Polar residues" evidence="1">
    <location>
        <begin position="224"/>
        <end position="233"/>
    </location>
</feature>
<accession>A0AA40C510</accession>
<feature type="region of interest" description="Disordered" evidence="1">
    <location>
        <begin position="673"/>
        <end position="702"/>
    </location>
</feature>
<feature type="region of interest" description="Disordered" evidence="1">
    <location>
        <begin position="175"/>
        <end position="233"/>
    </location>
</feature>
<evidence type="ECO:0000313" key="4">
    <source>
        <dbReference type="Proteomes" id="UP001174934"/>
    </source>
</evidence>
<feature type="domain" description="DUF6604" evidence="2">
    <location>
        <begin position="5"/>
        <end position="305"/>
    </location>
</feature>
<evidence type="ECO:0000259" key="2">
    <source>
        <dbReference type="Pfam" id="PF20253"/>
    </source>
</evidence>
<keyword evidence="4" id="KW-1185">Reference proteome</keyword>
<dbReference type="Pfam" id="PF20253">
    <property type="entry name" value="DUF6604"/>
    <property type="match status" value="1"/>
</dbReference>
<dbReference type="EMBL" id="JAULSR010000003">
    <property type="protein sequence ID" value="KAK0624994.1"/>
    <property type="molecule type" value="Genomic_DNA"/>
</dbReference>
<proteinExistence type="predicted"/>
<feature type="compositionally biased region" description="Basic residues" evidence="1">
    <location>
        <begin position="189"/>
        <end position="208"/>
    </location>
</feature>
<evidence type="ECO:0000313" key="3">
    <source>
        <dbReference type="EMBL" id="KAK0624994.1"/>
    </source>
</evidence>
<feature type="region of interest" description="Disordered" evidence="1">
    <location>
        <begin position="26"/>
        <end position="56"/>
    </location>
</feature>
<organism evidence="3 4">
    <name type="scientific">Bombardia bombarda</name>
    <dbReference type="NCBI Taxonomy" id="252184"/>
    <lineage>
        <taxon>Eukaryota</taxon>
        <taxon>Fungi</taxon>
        <taxon>Dikarya</taxon>
        <taxon>Ascomycota</taxon>
        <taxon>Pezizomycotina</taxon>
        <taxon>Sordariomycetes</taxon>
        <taxon>Sordariomycetidae</taxon>
        <taxon>Sordariales</taxon>
        <taxon>Lasiosphaeriaceae</taxon>
        <taxon>Bombardia</taxon>
    </lineage>
</organism>
<name>A0AA40C510_9PEZI</name>
<sequence length="720" mass="81489">MDTWRRYKLGQARFITWLQQTAVKVAPKPPDEPQGVHGSRKLESTFSKEKRKETPTQDTIGGLALKDIERSAKIVVDNANPGEVPVKVIKTLRKVITLRKKSAEFWHNTALECKDKDMTESNTRHAHMIAVLERIMAMLEDICSKATPTSQKPEQQGIQLSNMFENLYVSDHEAMNSDDDDVDIQPQKKPTKRVKSRNSQRGKAKRDGKKYLQGGSTKREPENESSWADNSGYTDETLDKEAARADDDPQDIYLIIYCLFEGFNSIKNYIVERYCDYFYKDHAAPLDFLAVLTNLAFELFHQLEEGYKSLIPDSSPEGEISLRLAAEYEELGEQKQYGTTNPQERFKLQKAVMANLFEDMTVIKRLKETRTEDVVLPSEPEIWRDLGEPDEVEKVQPFHLVKSEPVWAGLLEFHARLVLFQIGDVFTRSSAVIGAAGYIYSAARVHNPGSVPKWQMMEKWTDTAYSSASIFKKGTSLASPVAILRHCPKGLANMLNPKDPNPRMLYAVALFGRYVSCCRLEHHFMEYMSEIAQWRSALTAPEMNASEKACKDIPVTNNNTTDSFTTEKGGGQKLKNANPLGLLELLDEILSNEINDILAVDHFDLFDQSIRLLESVHASSEGLGLQKRLGWPRDQSGILPKLPELLLHRCDAGNADEILDAMARAVGGCTEEFQKQPNSSFEEDEENDEDNDPGVKYDKYVDTSSSRLRGKWAMGWKQSK</sequence>
<evidence type="ECO:0000256" key="1">
    <source>
        <dbReference type="SAM" id="MobiDB-lite"/>
    </source>
</evidence>
<feature type="compositionally biased region" description="Acidic residues" evidence="1">
    <location>
        <begin position="681"/>
        <end position="692"/>
    </location>
</feature>
<dbReference type="Proteomes" id="UP001174934">
    <property type="component" value="Unassembled WGS sequence"/>
</dbReference>
<protein>
    <recommendedName>
        <fullName evidence="2">DUF6604 domain-containing protein</fullName>
    </recommendedName>
</protein>
<dbReference type="InterPro" id="IPR046539">
    <property type="entry name" value="DUF6604"/>
</dbReference>
<dbReference type="PANTHER" id="PTHR38795">
    <property type="entry name" value="DUF6604 DOMAIN-CONTAINING PROTEIN"/>
    <property type="match status" value="1"/>
</dbReference>
<dbReference type="AlphaFoldDB" id="A0AA40C510"/>
<gene>
    <name evidence="3" type="ORF">B0T17DRAFT_508020</name>
</gene>
<dbReference type="PANTHER" id="PTHR38795:SF1">
    <property type="entry name" value="DUF6604 DOMAIN-CONTAINING PROTEIN"/>
    <property type="match status" value="1"/>
</dbReference>
<reference evidence="3" key="1">
    <citation type="submission" date="2023-06" db="EMBL/GenBank/DDBJ databases">
        <title>Genome-scale phylogeny and comparative genomics of the fungal order Sordariales.</title>
        <authorList>
            <consortium name="Lawrence Berkeley National Laboratory"/>
            <person name="Hensen N."/>
            <person name="Bonometti L."/>
            <person name="Westerberg I."/>
            <person name="Brannstrom I.O."/>
            <person name="Guillou S."/>
            <person name="Cros-Aarteil S."/>
            <person name="Calhoun S."/>
            <person name="Haridas S."/>
            <person name="Kuo A."/>
            <person name="Mondo S."/>
            <person name="Pangilinan J."/>
            <person name="Riley R."/>
            <person name="LaButti K."/>
            <person name="Andreopoulos B."/>
            <person name="Lipzen A."/>
            <person name="Chen C."/>
            <person name="Yanf M."/>
            <person name="Daum C."/>
            <person name="Ng V."/>
            <person name="Clum A."/>
            <person name="Steindorff A."/>
            <person name="Ohm R."/>
            <person name="Martin F."/>
            <person name="Silar P."/>
            <person name="Natvig D."/>
            <person name="Lalanne C."/>
            <person name="Gautier V."/>
            <person name="Ament-velasquez S.L."/>
            <person name="Kruys A."/>
            <person name="Hutchinson M.I."/>
            <person name="Powell A.J."/>
            <person name="Barry K."/>
            <person name="Miller A.N."/>
            <person name="Grigoriev I.V."/>
            <person name="Debuchy R."/>
            <person name="Gladieux P."/>
            <person name="Thoren M.H."/>
            <person name="Johannesson H."/>
        </authorList>
    </citation>
    <scope>NUCLEOTIDE SEQUENCE</scope>
    <source>
        <strain evidence="3">SMH3391-2</strain>
    </source>
</reference>